<feature type="transmembrane region" description="Helical" evidence="1">
    <location>
        <begin position="119"/>
        <end position="137"/>
    </location>
</feature>
<feature type="transmembrane region" description="Helical" evidence="1">
    <location>
        <begin position="12"/>
        <end position="32"/>
    </location>
</feature>
<protein>
    <submittedName>
        <fullName evidence="2">Uncharacterized protein</fullName>
    </submittedName>
</protein>
<dbReference type="EMBL" id="JAZBJZ010000026">
    <property type="protein sequence ID" value="MEE3716803.1"/>
    <property type="molecule type" value="Genomic_DNA"/>
</dbReference>
<feature type="transmembrane region" description="Helical" evidence="1">
    <location>
        <begin position="76"/>
        <end position="99"/>
    </location>
</feature>
<evidence type="ECO:0000256" key="1">
    <source>
        <dbReference type="SAM" id="Phobius"/>
    </source>
</evidence>
<evidence type="ECO:0000313" key="3">
    <source>
        <dbReference type="Proteomes" id="UP001333818"/>
    </source>
</evidence>
<reference evidence="2" key="1">
    <citation type="submission" date="2024-01" db="EMBL/GenBank/DDBJ databases">
        <title>Bank of Algae and Cyanobacteria of the Azores (BACA) strain genomes.</title>
        <authorList>
            <person name="Luz R."/>
            <person name="Cordeiro R."/>
            <person name="Fonseca A."/>
            <person name="Goncalves V."/>
        </authorList>
    </citation>
    <scope>NUCLEOTIDE SEQUENCE</scope>
    <source>
        <strain evidence="2">BACA0141</strain>
    </source>
</reference>
<dbReference type="RefSeq" id="WP_330483232.1">
    <property type="nucleotide sequence ID" value="NZ_JAZBJZ010000026.1"/>
</dbReference>
<name>A0AAW9Q1V7_9CYAN</name>
<keyword evidence="1" id="KW-1133">Transmembrane helix</keyword>
<dbReference type="AlphaFoldDB" id="A0AAW9Q1V7"/>
<keyword evidence="1" id="KW-0812">Transmembrane</keyword>
<proteinExistence type="predicted"/>
<organism evidence="2 3">
    <name type="scientific">Tumidithrix elongata BACA0141</name>
    <dbReference type="NCBI Taxonomy" id="2716417"/>
    <lineage>
        <taxon>Bacteria</taxon>
        <taxon>Bacillati</taxon>
        <taxon>Cyanobacteriota</taxon>
        <taxon>Cyanophyceae</taxon>
        <taxon>Pseudanabaenales</taxon>
        <taxon>Pseudanabaenaceae</taxon>
        <taxon>Tumidithrix</taxon>
        <taxon>Tumidithrix elongata</taxon>
    </lineage>
</organism>
<gene>
    <name evidence="2" type="ORF">V2H45_08600</name>
</gene>
<dbReference type="Proteomes" id="UP001333818">
    <property type="component" value="Unassembled WGS sequence"/>
</dbReference>
<keyword evidence="3" id="KW-1185">Reference proteome</keyword>
<accession>A0AAW9Q1V7</accession>
<sequence length="205" mass="22270">MYIKIKGIFIRVILLVQLAVLLLGYGFLGYYLRFLFRESRFLDCLLLLSISLAATWAIAFNLGGLIAIAATALIAFLYGGLVPSAIATGAASAFLVFCLWGDDYEEPDRKDENLNKLDWLVTIITIAFAAIFALLLVDSAPTVWISYLLAGGVAGAAATVGLQTKSVNLSRWKTVVLLLVLAVVGLAIGGIFDSFWFSVSFRRFS</sequence>
<comment type="caution">
    <text evidence="2">The sequence shown here is derived from an EMBL/GenBank/DDBJ whole genome shotgun (WGS) entry which is preliminary data.</text>
</comment>
<feature type="transmembrane region" description="Helical" evidence="1">
    <location>
        <begin position="44"/>
        <end position="70"/>
    </location>
</feature>
<feature type="transmembrane region" description="Helical" evidence="1">
    <location>
        <begin position="143"/>
        <end position="162"/>
    </location>
</feature>
<feature type="transmembrane region" description="Helical" evidence="1">
    <location>
        <begin position="174"/>
        <end position="197"/>
    </location>
</feature>
<evidence type="ECO:0000313" key="2">
    <source>
        <dbReference type="EMBL" id="MEE3716803.1"/>
    </source>
</evidence>
<keyword evidence="1" id="KW-0472">Membrane</keyword>